<proteinExistence type="predicted"/>
<name>A0A8X6T1N6_NEPPI</name>
<evidence type="ECO:0000313" key="2">
    <source>
        <dbReference type="Proteomes" id="UP000887013"/>
    </source>
</evidence>
<evidence type="ECO:0000313" key="1">
    <source>
        <dbReference type="EMBL" id="GFS73821.1"/>
    </source>
</evidence>
<organism evidence="1 2">
    <name type="scientific">Nephila pilipes</name>
    <name type="common">Giant wood spider</name>
    <name type="synonym">Nephila maculata</name>
    <dbReference type="NCBI Taxonomy" id="299642"/>
    <lineage>
        <taxon>Eukaryota</taxon>
        <taxon>Metazoa</taxon>
        <taxon>Ecdysozoa</taxon>
        <taxon>Arthropoda</taxon>
        <taxon>Chelicerata</taxon>
        <taxon>Arachnida</taxon>
        <taxon>Araneae</taxon>
        <taxon>Araneomorphae</taxon>
        <taxon>Entelegynae</taxon>
        <taxon>Araneoidea</taxon>
        <taxon>Nephilidae</taxon>
        <taxon>Nephila</taxon>
    </lineage>
</organism>
<protein>
    <submittedName>
        <fullName evidence="1">Uncharacterized protein</fullName>
    </submittedName>
</protein>
<dbReference type="AlphaFoldDB" id="A0A8X6T1N6"/>
<dbReference type="Proteomes" id="UP000887013">
    <property type="component" value="Unassembled WGS sequence"/>
</dbReference>
<sequence>MGNGDRRNRRERNVQRHACAPPYSAVDGDRRRQARAAIIRAVARAMPYAAVCYFSRDAASVCCVAVAHSLPLTTVLAACRCSLPRRYFSVCCIAPPTWLAFCCSSHGVHTRLDATTCAFTWLRRLLYAITCCAARAASTAYLRSVARSCTIRCSRNVSAMRMFARQPPAARIPSTPTRTVGAAVVT</sequence>
<comment type="caution">
    <text evidence="1">The sequence shown here is derived from an EMBL/GenBank/DDBJ whole genome shotgun (WGS) entry which is preliminary data.</text>
</comment>
<reference evidence="1" key="1">
    <citation type="submission" date="2020-08" db="EMBL/GenBank/DDBJ databases">
        <title>Multicomponent nature underlies the extraordinary mechanical properties of spider dragline silk.</title>
        <authorList>
            <person name="Kono N."/>
            <person name="Nakamura H."/>
            <person name="Mori M."/>
            <person name="Yoshida Y."/>
            <person name="Ohtoshi R."/>
            <person name="Malay A.D."/>
            <person name="Moran D.A.P."/>
            <person name="Tomita M."/>
            <person name="Numata K."/>
            <person name="Arakawa K."/>
        </authorList>
    </citation>
    <scope>NUCLEOTIDE SEQUENCE</scope>
</reference>
<dbReference type="EMBL" id="BMAW01096233">
    <property type="protein sequence ID" value="GFS73821.1"/>
    <property type="molecule type" value="Genomic_DNA"/>
</dbReference>
<gene>
    <name evidence="1" type="ORF">NPIL_186691</name>
</gene>
<keyword evidence="2" id="KW-1185">Reference proteome</keyword>
<accession>A0A8X6T1N6</accession>